<evidence type="ECO:0000313" key="4">
    <source>
        <dbReference type="EMBL" id="OQD45977.1"/>
    </source>
</evidence>
<dbReference type="InterPro" id="IPR001279">
    <property type="entry name" value="Metallo-B-lactamas"/>
</dbReference>
<dbReference type="Pfam" id="PF10996">
    <property type="entry name" value="Beta-Casp"/>
    <property type="match status" value="1"/>
</dbReference>
<dbReference type="CDD" id="cd16295">
    <property type="entry name" value="TTHA0252-CPSF-like_MBL-fold"/>
    <property type="match status" value="1"/>
</dbReference>
<dbReference type="SMART" id="SM01027">
    <property type="entry name" value="Beta-Casp"/>
    <property type="match status" value="1"/>
</dbReference>
<keyword evidence="5" id="KW-1185">Reference proteome</keyword>
<comment type="caution">
    <text evidence="4">The sequence shown here is derived from an EMBL/GenBank/DDBJ whole genome shotgun (WGS) entry which is preliminary data.</text>
</comment>
<dbReference type="Proteomes" id="UP000242219">
    <property type="component" value="Unassembled WGS sequence"/>
</dbReference>
<evidence type="ECO:0000259" key="3">
    <source>
        <dbReference type="SMART" id="SM01027"/>
    </source>
</evidence>
<dbReference type="SUPFAM" id="SSF56281">
    <property type="entry name" value="Metallo-hydrolase/oxidoreductase"/>
    <property type="match status" value="1"/>
</dbReference>
<dbReference type="RefSeq" id="WP_070066861.1">
    <property type="nucleotide sequence ID" value="NZ_MJUW02000066.1"/>
</dbReference>
<evidence type="ECO:0000259" key="2">
    <source>
        <dbReference type="SMART" id="SM00849"/>
    </source>
</evidence>
<sequence length="463" mass="52174">MKITFFGAAKTVTGSCYGIRTNDVNLLIDCGTFQGTRDHEERNVNPFPFIPSEIHYVLLTHAHLDHSGLIPKLVKDGFRGKILATPATVDLCGVMLLDSAHIHERDTEWDNKRRMRAGKPPLKPLYTIQEAADSIAYFQGIAYEETRELGNGVKVRFRDAGHILGSAMVELWVHDDTREKKLVFSGDLGQKKLPLVKDPEFIDEADYIFIESTYGNRKHKGVRETVDEFTRVVTESIGRGGNVVIPAFAVGRTQEILYLLNQLSREGKLNHVQVFVDSPMALQATRITIRHPECLDEETLALMKKGNFLKGTLTLKFTESVDDSMEINRIKSNAIIISASGMCEAGRIRYHLKHNLWRPECSIIFVGFQAAGTLGRRIVEGAKMVRVFDEEIAVNASIYTIGGLSAHADRDELLDWLGRFKKRPRRVFVTHGEENAALDFAKAIQDRLQFDAYVPDILEEIHL</sequence>
<feature type="domain" description="Beta-Casp" evidence="3">
    <location>
        <begin position="253"/>
        <end position="378"/>
    </location>
</feature>
<dbReference type="AlphaFoldDB" id="A0A1V6M0T5"/>
<dbReference type="GO" id="GO:0016787">
    <property type="term" value="F:hydrolase activity"/>
    <property type="evidence" value="ECO:0007669"/>
    <property type="project" value="UniProtKB-KW"/>
</dbReference>
<dbReference type="InterPro" id="IPR050698">
    <property type="entry name" value="MBL"/>
</dbReference>
<dbReference type="InterPro" id="IPR011108">
    <property type="entry name" value="RMMBL"/>
</dbReference>
<dbReference type="InterPro" id="IPR036866">
    <property type="entry name" value="RibonucZ/Hydroxyglut_hydro"/>
</dbReference>
<dbReference type="Gene3D" id="3.40.50.10890">
    <property type="match status" value="1"/>
</dbReference>
<dbReference type="Gene3D" id="3.60.15.10">
    <property type="entry name" value="Ribonuclease Z/Hydroxyacylglutathione hydrolase-like"/>
    <property type="match status" value="1"/>
</dbReference>
<accession>A0A1V6M0T5</accession>
<proteinExistence type="predicted"/>
<feature type="domain" description="Metallo-beta-lactamase" evidence="2">
    <location>
        <begin position="13"/>
        <end position="226"/>
    </location>
</feature>
<dbReference type="InterPro" id="IPR022712">
    <property type="entry name" value="Beta_Casp"/>
</dbReference>
<evidence type="ECO:0000313" key="5">
    <source>
        <dbReference type="Proteomes" id="UP000242219"/>
    </source>
</evidence>
<dbReference type="Pfam" id="PF07521">
    <property type="entry name" value="RMMBL"/>
    <property type="match status" value="1"/>
</dbReference>
<keyword evidence="1 4" id="KW-0378">Hydrolase</keyword>
<dbReference type="GO" id="GO:0004521">
    <property type="term" value="F:RNA endonuclease activity"/>
    <property type="evidence" value="ECO:0007669"/>
    <property type="project" value="TreeGrafter"/>
</dbReference>
<dbReference type="SMART" id="SM00849">
    <property type="entry name" value="Lactamase_B"/>
    <property type="match status" value="1"/>
</dbReference>
<name>A0A1V6M0T5_9BACT</name>
<protein>
    <submittedName>
        <fullName evidence="4">MBL fold hydrolase</fullName>
    </submittedName>
</protein>
<dbReference type="PANTHER" id="PTHR11203">
    <property type="entry name" value="CLEAVAGE AND POLYADENYLATION SPECIFICITY FACTOR FAMILY MEMBER"/>
    <property type="match status" value="1"/>
</dbReference>
<organism evidence="4 5">
    <name type="scientific">Candidatus Brocadia sapporoensis</name>
    <dbReference type="NCBI Taxonomy" id="392547"/>
    <lineage>
        <taxon>Bacteria</taxon>
        <taxon>Pseudomonadati</taxon>
        <taxon>Planctomycetota</taxon>
        <taxon>Candidatus Brocadiia</taxon>
        <taxon>Candidatus Brocadiales</taxon>
        <taxon>Candidatus Brocadiaceae</taxon>
        <taxon>Candidatus Brocadia</taxon>
    </lineage>
</organism>
<dbReference type="PANTHER" id="PTHR11203:SF37">
    <property type="entry name" value="INTEGRATOR COMPLEX SUBUNIT 11"/>
    <property type="match status" value="1"/>
</dbReference>
<evidence type="ECO:0000256" key="1">
    <source>
        <dbReference type="ARBA" id="ARBA00022801"/>
    </source>
</evidence>
<dbReference type="EMBL" id="MJUW02000066">
    <property type="protein sequence ID" value="OQD45977.1"/>
    <property type="molecule type" value="Genomic_DNA"/>
</dbReference>
<dbReference type="Pfam" id="PF00753">
    <property type="entry name" value="Lactamase_B"/>
    <property type="match status" value="1"/>
</dbReference>
<gene>
    <name evidence="4" type="ORF">BIY37_05695</name>
</gene>
<reference evidence="4 5" key="1">
    <citation type="journal article" date="2016" name="Genome Announc.">
        <title>Draft Genome Sequence of the Anaerobic Ammonium-Oxidizing Bacterium 'Candidatus Brocadia sp. 40'.</title>
        <authorList>
            <person name="Ali M."/>
            <person name="Haroon M.F."/>
            <person name="Narita Y."/>
            <person name="Zhang L."/>
            <person name="Rangel Shaw D."/>
            <person name="Okabe S."/>
            <person name="Saikaly P.E."/>
        </authorList>
    </citation>
    <scope>NUCLEOTIDE SEQUENCE [LARGE SCALE GENOMIC DNA]</scope>
    <source>
        <strain evidence="4 5">40</strain>
    </source>
</reference>